<name>A0A8J3W542_9ACTN</name>
<feature type="transmembrane region" description="Helical" evidence="1">
    <location>
        <begin position="33"/>
        <end position="51"/>
    </location>
</feature>
<dbReference type="AlphaFoldDB" id="A0A8J3W542"/>
<dbReference type="Proteomes" id="UP000616724">
    <property type="component" value="Unassembled WGS sequence"/>
</dbReference>
<evidence type="ECO:0000256" key="1">
    <source>
        <dbReference type="SAM" id="Phobius"/>
    </source>
</evidence>
<keyword evidence="1" id="KW-0812">Transmembrane</keyword>
<organism evidence="2 3">
    <name type="scientific">Planobispora longispora</name>
    <dbReference type="NCBI Taxonomy" id="28887"/>
    <lineage>
        <taxon>Bacteria</taxon>
        <taxon>Bacillati</taxon>
        <taxon>Actinomycetota</taxon>
        <taxon>Actinomycetes</taxon>
        <taxon>Streptosporangiales</taxon>
        <taxon>Streptosporangiaceae</taxon>
        <taxon>Planobispora</taxon>
    </lineage>
</organism>
<sequence>MRLTRYSAGILWVSAHAYAIIGPVLPVIGECDIPAKLISSGVSTGLVYMAYRSERRRQKLFDRATHLHGQITERLSALGGMGPRTDP</sequence>
<keyword evidence="1" id="KW-0472">Membrane</keyword>
<gene>
    <name evidence="2" type="ORF">Plo01_26040</name>
</gene>
<accession>A0A8J3W542</accession>
<keyword evidence="1" id="KW-1133">Transmembrane helix</keyword>
<keyword evidence="3" id="KW-1185">Reference proteome</keyword>
<evidence type="ECO:0000313" key="2">
    <source>
        <dbReference type="EMBL" id="GIH76175.1"/>
    </source>
</evidence>
<dbReference type="EMBL" id="BOOH01000019">
    <property type="protein sequence ID" value="GIH76175.1"/>
    <property type="molecule type" value="Genomic_DNA"/>
</dbReference>
<evidence type="ECO:0000313" key="3">
    <source>
        <dbReference type="Proteomes" id="UP000616724"/>
    </source>
</evidence>
<comment type="caution">
    <text evidence="2">The sequence shown here is derived from an EMBL/GenBank/DDBJ whole genome shotgun (WGS) entry which is preliminary data.</text>
</comment>
<protein>
    <submittedName>
        <fullName evidence="2">Uncharacterized protein</fullName>
    </submittedName>
</protein>
<proteinExistence type="predicted"/>
<reference evidence="2 3" key="1">
    <citation type="submission" date="2021-01" db="EMBL/GenBank/DDBJ databases">
        <title>Whole genome shotgun sequence of Planobispora longispora NBRC 13918.</title>
        <authorList>
            <person name="Komaki H."/>
            <person name="Tamura T."/>
        </authorList>
    </citation>
    <scope>NUCLEOTIDE SEQUENCE [LARGE SCALE GENOMIC DNA]</scope>
    <source>
        <strain evidence="2 3">NBRC 13918</strain>
    </source>
</reference>